<gene>
    <name evidence="1" type="ORF">SAMN06265367_101368</name>
</gene>
<evidence type="ECO:0000313" key="1">
    <source>
        <dbReference type="EMBL" id="SMP05679.1"/>
    </source>
</evidence>
<proteinExistence type="predicted"/>
<reference evidence="1 2" key="1">
    <citation type="submission" date="2017-05" db="EMBL/GenBank/DDBJ databases">
        <authorList>
            <person name="Varghese N."/>
            <person name="Submissions S."/>
        </authorList>
    </citation>
    <scope>NUCLEOTIDE SEQUENCE [LARGE SCALE GENOMIC DNA]</scope>
    <source>
        <strain evidence="1 2">DSM 15360</strain>
    </source>
</reference>
<dbReference type="EMBL" id="FXUA01000001">
    <property type="protein sequence ID" value="SMP05679.1"/>
    <property type="molecule type" value="Genomic_DNA"/>
</dbReference>
<comment type="caution">
    <text evidence="1">The sequence shown here is derived from an EMBL/GenBank/DDBJ whole genome shotgun (WGS) entry which is preliminary data.</text>
</comment>
<protein>
    <submittedName>
        <fullName evidence="1">Uncharacterized protein</fullName>
    </submittedName>
</protein>
<accession>A0ABY1NC35</accession>
<evidence type="ECO:0000313" key="2">
    <source>
        <dbReference type="Proteomes" id="UP001157915"/>
    </source>
</evidence>
<dbReference type="Proteomes" id="UP001157915">
    <property type="component" value="Unassembled WGS sequence"/>
</dbReference>
<keyword evidence="2" id="KW-1185">Reference proteome</keyword>
<organism evidence="1 2">
    <name type="scientific">Algoriphagus winogradskyi</name>
    <dbReference type="NCBI Taxonomy" id="237017"/>
    <lineage>
        <taxon>Bacteria</taxon>
        <taxon>Pseudomonadati</taxon>
        <taxon>Bacteroidota</taxon>
        <taxon>Cytophagia</taxon>
        <taxon>Cytophagales</taxon>
        <taxon>Cyclobacteriaceae</taxon>
        <taxon>Algoriphagus</taxon>
    </lineage>
</organism>
<sequence>MANSLDDNKSMTLVIDTNYLNHKATNYENYQ</sequence>
<name>A0ABY1NC35_9BACT</name>